<reference evidence="2 3" key="1">
    <citation type="submission" date="2024-10" db="EMBL/GenBank/DDBJ databases">
        <title>The Natural Products Discovery Center: Release of the First 8490 Sequenced Strains for Exploring Actinobacteria Biosynthetic Diversity.</title>
        <authorList>
            <person name="Kalkreuter E."/>
            <person name="Kautsar S.A."/>
            <person name="Yang D."/>
            <person name="Bader C.D."/>
            <person name="Teijaro C.N."/>
            <person name="Fluegel L."/>
            <person name="Davis C.M."/>
            <person name="Simpson J.R."/>
            <person name="Lauterbach L."/>
            <person name="Steele A.D."/>
            <person name="Gui C."/>
            <person name="Meng S."/>
            <person name="Li G."/>
            <person name="Viehrig K."/>
            <person name="Ye F."/>
            <person name="Su P."/>
            <person name="Kiefer A.F."/>
            <person name="Nichols A."/>
            <person name="Cepeda A.J."/>
            <person name="Yan W."/>
            <person name="Fan B."/>
            <person name="Jiang Y."/>
            <person name="Adhikari A."/>
            <person name="Zheng C.-J."/>
            <person name="Schuster L."/>
            <person name="Cowan T.M."/>
            <person name="Smanski M.J."/>
            <person name="Chevrette M.G."/>
            <person name="De Carvalho L.P.S."/>
            <person name="Shen B."/>
        </authorList>
    </citation>
    <scope>NUCLEOTIDE SEQUENCE [LARGE SCALE GENOMIC DNA]</scope>
    <source>
        <strain evidence="2 3">NPDC000087</strain>
    </source>
</reference>
<dbReference type="Proteomes" id="UP001602245">
    <property type="component" value="Unassembled WGS sequence"/>
</dbReference>
<gene>
    <name evidence="2" type="ORF">ACFY35_30515</name>
</gene>
<evidence type="ECO:0000256" key="1">
    <source>
        <dbReference type="SAM" id="MobiDB-lite"/>
    </source>
</evidence>
<proteinExistence type="predicted"/>
<protein>
    <submittedName>
        <fullName evidence="2">Translation initiation factor 2</fullName>
    </submittedName>
</protein>
<sequence length="400" mass="41946">MSERFFLAASGTAGDAAGSRVLWTGRCGVAEYAFEEPSSLPRWTLPEETEVAVTEDKVVYRDPSTGATGELLWLFPQHLRVQPGNRDTGRSATVTQIQLVCSGPGGSFPALVFAGGDLATVGDADRLANVLRQAIARYRVEHAAELGIAAPQARMLSRLVIGPEFNNYQGGEGQTVSLLGSASVIEPQPPIAYEPFLDPYLPGTPASGSVPASAVSGYAPREEIPAYGPYGSREDAPGYAPHPYASGPVEISSVAPVDLSSAATVDFSPAASASWPLAGRADLGVTPPQVRRPGFDEAARSRPGRPADEATLRGAPDLEARAADLAARVASLVAGGTGFDRRQTEMTNLSSLLGSPDESADRAEQVRRTAARMAGNAPRGRGVAPRRPIDDEMGQATRNL</sequence>
<evidence type="ECO:0000313" key="3">
    <source>
        <dbReference type="Proteomes" id="UP001602245"/>
    </source>
</evidence>
<keyword evidence="3" id="KW-1185">Reference proteome</keyword>
<comment type="caution">
    <text evidence="2">The sequence shown here is derived from an EMBL/GenBank/DDBJ whole genome shotgun (WGS) entry which is preliminary data.</text>
</comment>
<keyword evidence="2" id="KW-0648">Protein biosynthesis</keyword>
<dbReference type="EMBL" id="JBIAZU010000005">
    <property type="protein sequence ID" value="MFF5293789.1"/>
    <property type="molecule type" value="Genomic_DNA"/>
</dbReference>
<evidence type="ECO:0000313" key="2">
    <source>
        <dbReference type="EMBL" id="MFF5293789.1"/>
    </source>
</evidence>
<organism evidence="2 3">
    <name type="scientific">Paractinoplanes globisporus</name>
    <dbReference type="NCBI Taxonomy" id="113565"/>
    <lineage>
        <taxon>Bacteria</taxon>
        <taxon>Bacillati</taxon>
        <taxon>Actinomycetota</taxon>
        <taxon>Actinomycetes</taxon>
        <taxon>Micromonosporales</taxon>
        <taxon>Micromonosporaceae</taxon>
        <taxon>Paractinoplanes</taxon>
    </lineage>
</organism>
<dbReference type="RefSeq" id="WP_211216678.1">
    <property type="nucleotide sequence ID" value="NZ_JBIAZU010000005.1"/>
</dbReference>
<dbReference type="GO" id="GO:0003743">
    <property type="term" value="F:translation initiation factor activity"/>
    <property type="evidence" value="ECO:0007669"/>
    <property type="project" value="UniProtKB-KW"/>
</dbReference>
<accession>A0ABW6WMD3</accession>
<feature type="region of interest" description="Disordered" evidence="1">
    <location>
        <begin position="350"/>
        <end position="400"/>
    </location>
</feature>
<keyword evidence="2" id="KW-0396">Initiation factor</keyword>
<feature type="region of interest" description="Disordered" evidence="1">
    <location>
        <begin position="279"/>
        <end position="314"/>
    </location>
</feature>
<feature type="compositionally biased region" description="Low complexity" evidence="1">
    <location>
        <begin position="374"/>
        <end position="386"/>
    </location>
</feature>
<name>A0ABW6WMD3_9ACTN</name>
<feature type="compositionally biased region" description="Basic and acidic residues" evidence="1">
    <location>
        <begin position="293"/>
        <end position="314"/>
    </location>
</feature>